<dbReference type="SMART" id="SM00850">
    <property type="entry name" value="LytTR"/>
    <property type="match status" value="1"/>
</dbReference>
<name>A0ABR7F533_9FIRM</name>
<dbReference type="InterPro" id="IPR046947">
    <property type="entry name" value="LytR-like"/>
</dbReference>
<dbReference type="CDD" id="cd00156">
    <property type="entry name" value="REC"/>
    <property type="match status" value="1"/>
</dbReference>
<dbReference type="SMART" id="SM00448">
    <property type="entry name" value="REC"/>
    <property type="match status" value="1"/>
</dbReference>
<keyword evidence="7" id="KW-1185">Reference proteome</keyword>
<feature type="modified residue" description="4-aspartylphosphate" evidence="3">
    <location>
        <position position="53"/>
    </location>
</feature>
<evidence type="ECO:0000259" key="4">
    <source>
        <dbReference type="PROSITE" id="PS50110"/>
    </source>
</evidence>
<dbReference type="PANTHER" id="PTHR37299:SF1">
    <property type="entry name" value="STAGE 0 SPORULATION PROTEIN A HOMOLOG"/>
    <property type="match status" value="1"/>
</dbReference>
<dbReference type="InterPro" id="IPR001789">
    <property type="entry name" value="Sig_transdc_resp-reg_receiver"/>
</dbReference>
<dbReference type="RefSeq" id="WP_021951877.1">
    <property type="nucleotide sequence ID" value="NZ_JACOOZ010000009.1"/>
</dbReference>
<reference evidence="6 7" key="1">
    <citation type="submission" date="2020-08" db="EMBL/GenBank/DDBJ databases">
        <title>Genome public.</title>
        <authorList>
            <person name="Liu C."/>
            <person name="Sun Q."/>
        </authorList>
    </citation>
    <scope>NUCLEOTIDE SEQUENCE [LARGE SCALE GENOMIC DNA]</scope>
    <source>
        <strain evidence="6 7">BX4</strain>
    </source>
</reference>
<dbReference type="InterPro" id="IPR011006">
    <property type="entry name" value="CheY-like_superfamily"/>
</dbReference>
<evidence type="ECO:0000313" key="6">
    <source>
        <dbReference type="EMBL" id="MBC5668728.1"/>
    </source>
</evidence>
<evidence type="ECO:0000259" key="5">
    <source>
        <dbReference type="PROSITE" id="PS50930"/>
    </source>
</evidence>
<dbReference type="EMBL" id="JACOOZ010000009">
    <property type="protein sequence ID" value="MBC5668728.1"/>
    <property type="molecule type" value="Genomic_DNA"/>
</dbReference>
<sequence>MNIAIIDDEKLWRNMAHKLVQNHYAGVDINIEEFESGDSFLERKGNFDFVLVDIEMPGKDGFETIKEYKGIKQEFITIIFTTHMEISNKGYFVDAFRYINKDNMEAELKEALTSADVRLETNKTLSFNELGKGNINIRICDIFYIETEARKLIVHTFNGELKCSGKISQYEEELENVGFFRSHKCYLVNMDKVKRFSSSEAEFTDGTTAYVSSRRYAEMKRKYLERKRNISCK</sequence>
<gene>
    <name evidence="6" type="ORF">H8S00_12185</name>
</gene>
<dbReference type="PROSITE" id="PS50930">
    <property type="entry name" value="HTH_LYTTR"/>
    <property type="match status" value="1"/>
</dbReference>
<dbReference type="Pfam" id="PF04397">
    <property type="entry name" value="LytTR"/>
    <property type="match status" value="1"/>
</dbReference>
<evidence type="ECO:0000256" key="2">
    <source>
        <dbReference type="ARBA" id="ARBA00024867"/>
    </source>
</evidence>
<comment type="function">
    <text evidence="2">May play the central regulatory role in sporulation. It may be an element of the effector pathway responsible for the activation of sporulation genes in response to nutritional stress. Spo0A may act in concert with spo0H (a sigma factor) to control the expression of some genes that are critical to the sporulation process.</text>
</comment>
<evidence type="ECO:0000313" key="7">
    <source>
        <dbReference type="Proteomes" id="UP000597877"/>
    </source>
</evidence>
<dbReference type="PROSITE" id="PS50110">
    <property type="entry name" value="RESPONSE_REGULATORY"/>
    <property type="match status" value="1"/>
</dbReference>
<feature type="domain" description="Response regulatory" evidence="4">
    <location>
        <begin position="2"/>
        <end position="116"/>
    </location>
</feature>
<organism evidence="6 7">
    <name type="scientific">Eubacterium segne</name>
    <dbReference type="NCBI Taxonomy" id="2763045"/>
    <lineage>
        <taxon>Bacteria</taxon>
        <taxon>Bacillati</taxon>
        <taxon>Bacillota</taxon>
        <taxon>Clostridia</taxon>
        <taxon>Eubacteriales</taxon>
        <taxon>Eubacteriaceae</taxon>
        <taxon>Eubacterium</taxon>
    </lineage>
</organism>
<dbReference type="SUPFAM" id="SSF52172">
    <property type="entry name" value="CheY-like"/>
    <property type="match status" value="1"/>
</dbReference>
<dbReference type="PANTHER" id="PTHR37299">
    <property type="entry name" value="TRANSCRIPTIONAL REGULATOR-RELATED"/>
    <property type="match status" value="1"/>
</dbReference>
<evidence type="ECO:0000256" key="1">
    <source>
        <dbReference type="ARBA" id="ARBA00018672"/>
    </source>
</evidence>
<dbReference type="Gene3D" id="3.40.50.2300">
    <property type="match status" value="1"/>
</dbReference>
<keyword evidence="3" id="KW-0597">Phosphoprotein</keyword>
<proteinExistence type="predicted"/>
<dbReference type="Pfam" id="PF00072">
    <property type="entry name" value="Response_reg"/>
    <property type="match status" value="1"/>
</dbReference>
<comment type="caution">
    <text evidence="6">The sequence shown here is derived from an EMBL/GenBank/DDBJ whole genome shotgun (WGS) entry which is preliminary data.</text>
</comment>
<dbReference type="InterPro" id="IPR007492">
    <property type="entry name" value="LytTR_DNA-bd_dom"/>
</dbReference>
<accession>A0ABR7F533</accession>
<dbReference type="Proteomes" id="UP000597877">
    <property type="component" value="Unassembled WGS sequence"/>
</dbReference>
<dbReference type="Gene3D" id="2.40.50.1020">
    <property type="entry name" value="LytTr DNA-binding domain"/>
    <property type="match status" value="1"/>
</dbReference>
<evidence type="ECO:0000256" key="3">
    <source>
        <dbReference type="PROSITE-ProRule" id="PRU00169"/>
    </source>
</evidence>
<protein>
    <recommendedName>
        <fullName evidence="1">Stage 0 sporulation protein A homolog</fullName>
    </recommendedName>
</protein>
<feature type="domain" description="HTH LytTR-type" evidence="5">
    <location>
        <begin position="125"/>
        <end position="225"/>
    </location>
</feature>